<comment type="caution">
    <text evidence="4">The sequence shown here is derived from an EMBL/GenBank/DDBJ whole genome shotgun (WGS) entry which is preliminary data.</text>
</comment>
<reference evidence="4 5" key="1">
    <citation type="submission" date="2019-02" db="EMBL/GenBank/DDBJ databases">
        <title>Thermus sp. a novel from hot spring.</title>
        <authorList>
            <person name="Zhao Z."/>
        </authorList>
    </citation>
    <scope>NUCLEOTIDE SEQUENCE [LARGE SCALE GENOMIC DNA]</scope>
    <source>
        <strain evidence="4 5">CFH 72773T</strain>
    </source>
</reference>
<sequence>IGRALMARPRILLLDEPSLGLAPLMVREIYRILAALKGEGTTLLLVEQNAKVALALADRGLVLEAGEVALEGPAEALRQDERVVEAYLGLSREGLPEASG</sequence>
<keyword evidence="3" id="KW-0029">Amino-acid transport</keyword>
<accession>A0A4Q9AUH8</accession>
<evidence type="ECO:0000313" key="4">
    <source>
        <dbReference type="EMBL" id="TBH14492.1"/>
    </source>
</evidence>
<dbReference type="InterPro" id="IPR052156">
    <property type="entry name" value="BCAA_Transport_ATP-bd_LivF"/>
</dbReference>
<dbReference type="AlphaFoldDB" id="A0A4Q9AUH8"/>
<dbReference type="GO" id="GO:0015658">
    <property type="term" value="F:branched-chain amino acid transmembrane transporter activity"/>
    <property type="evidence" value="ECO:0007669"/>
    <property type="project" value="TreeGrafter"/>
</dbReference>
<dbReference type="Gene3D" id="3.40.50.300">
    <property type="entry name" value="P-loop containing nucleotide triphosphate hydrolases"/>
    <property type="match status" value="1"/>
</dbReference>
<keyword evidence="2" id="KW-0813">Transport</keyword>
<keyword evidence="4" id="KW-0067">ATP-binding</keyword>
<evidence type="ECO:0000313" key="5">
    <source>
        <dbReference type="Proteomes" id="UP000292858"/>
    </source>
</evidence>
<dbReference type="GO" id="GO:0015807">
    <property type="term" value="P:L-amino acid transport"/>
    <property type="evidence" value="ECO:0007669"/>
    <property type="project" value="TreeGrafter"/>
</dbReference>
<dbReference type="PANTHER" id="PTHR43820">
    <property type="entry name" value="HIGH-AFFINITY BRANCHED-CHAIN AMINO ACID TRANSPORT ATP-BINDING PROTEIN LIVF"/>
    <property type="match status" value="1"/>
</dbReference>
<dbReference type="PANTHER" id="PTHR43820:SF6">
    <property type="entry name" value="ABC TRANSPORTER ATP-BINDING PROTEIN"/>
    <property type="match status" value="1"/>
</dbReference>
<evidence type="ECO:0000256" key="3">
    <source>
        <dbReference type="ARBA" id="ARBA00022970"/>
    </source>
</evidence>
<feature type="non-terminal residue" evidence="4">
    <location>
        <position position="100"/>
    </location>
</feature>
<dbReference type="GO" id="GO:0005524">
    <property type="term" value="F:ATP binding"/>
    <property type="evidence" value="ECO:0007669"/>
    <property type="project" value="UniProtKB-KW"/>
</dbReference>
<dbReference type="Proteomes" id="UP000292858">
    <property type="component" value="Unassembled WGS sequence"/>
</dbReference>
<dbReference type="SUPFAM" id="SSF52540">
    <property type="entry name" value="P-loop containing nucleoside triphosphate hydrolases"/>
    <property type="match status" value="1"/>
</dbReference>
<protein>
    <submittedName>
        <fullName evidence="4">ABC transporter ATP-binding protein</fullName>
    </submittedName>
</protein>
<name>A0A4Q9AUH8_9DEIN</name>
<keyword evidence="4" id="KW-0547">Nucleotide-binding</keyword>
<organism evidence="4 5">
    <name type="scientific">Thermus thermamylovorans</name>
    <dbReference type="NCBI Taxonomy" id="2509362"/>
    <lineage>
        <taxon>Bacteria</taxon>
        <taxon>Thermotogati</taxon>
        <taxon>Deinococcota</taxon>
        <taxon>Deinococci</taxon>
        <taxon>Thermales</taxon>
        <taxon>Thermaceae</taxon>
        <taxon>Thermus</taxon>
    </lineage>
</organism>
<dbReference type="EMBL" id="SIJL01000053">
    <property type="protein sequence ID" value="TBH14492.1"/>
    <property type="molecule type" value="Genomic_DNA"/>
</dbReference>
<proteinExistence type="inferred from homology"/>
<evidence type="ECO:0000256" key="1">
    <source>
        <dbReference type="ARBA" id="ARBA00005417"/>
    </source>
</evidence>
<feature type="non-terminal residue" evidence="4">
    <location>
        <position position="1"/>
    </location>
</feature>
<dbReference type="InterPro" id="IPR027417">
    <property type="entry name" value="P-loop_NTPase"/>
</dbReference>
<evidence type="ECO:0000256" key="2">
    <source>
        <dbReference type="ARBA" id="ARBA00022448"/>
    </source>
</evidence>
<comment type="similarity">
    <text evidence="1">Belongs to the ABC transporter superfamily.</text>
</comment>
<gene>
    <name evidence="4" type="ORF">ETP66_11870</name>
</gene>
<keyword evidence="5" id="KW-1185">Reference proteome</keyword>